<dbReference type="EMBL" id="KK100366">
    <property type="protein sequence ID" value="KIZ06482.1"/>
    <property type="molecule type" value="Genomic_DNA"/>
</dbReference>
<dbReference type="GeneID" id="25732211"/>
<comment type="subunit">
    <text evidence="5">V-ATPase is a heteromultimeric enzyme composed of a peripheral catalytic V1 complex (components A to H) attached to an integral membrane V0 proton pore complex.</text>
</comment>
<accession>A0A0D2N1U9</accession>
<dbReference type="GO" id="GO:0000221">
    <property type="term" value="C:vacuolar proton-transporting V-type ATPase, V1 domain"/>
    <property type="evidence" value="ECO:0007669"/>
    <property type="project" value="TreeGrafter"/>
</dbReference>
<keyword evidence="3 5" id="KW-0375">Hydrogen ion transport</keyword>
<dbReference type="GO" id="GO:0046961">
    <property type="term" value="F:proton-transporting ATPase activity, rotational mechanism"/>
    <property type="evidence" value="ECO:0007669"/>
    <property type="project" value="InterPro"/>
</dbReference>
<dbReference type="Gene3D" id="1.20.1460.10">
    <property type="entry name" value="subunit c (vma5p) of the yeast v-atpase, domain 2"/>
    <property type="match status" value="1"/>
</dbReference>
<comment type="function">
    <text evidence="5">Subunit of the V1 complex of vacuolar(H+)-ATPase (V-ATPase), a multisubunit enzyme composed of a peripheral complex (V1) that hydrolyzes ATP and a membrane integral complex (V0) that translocates protons. V-ATPase is responsible for acidifying and maintaining the pH of intracellular compartments and in some cell types, is targeted to the plasma membrane, where it is responsible for acidifying the extracellular environment. Subunit C is necessary for the assembly of the catalytic sector of the enzyme and is likely to have a specific function in its catalytic activity.</text>
</comment>
<dbReference type="InterPro" id="IPR004907">
    <property type="entry name" value="ATPase_V1-cplx_csu"/>
</dbReference>
<reference evidence="6 7" key="1">
    <citation type="journal article" date="2013" name="BMC Genomics">
        <title>Reconstruction of the lipid metabolism for the microalga Monoraphidium neglectum from its genome sequence reveals characteristics suitable for biofuel production.</title>
        <authorList>
            <person name="Bogen C."/>
            <person name="Al-Dilaimi A."/>
            <person name="Albersmeier A."/>
            <person name="Wichmann J."/>
            <person name="Grundmann M."/>
            <person name="Rupp O."/>
            <person name="Lauersen K.J."/>
            <person name="Blifernez-Klassen O."/>
            <person name="Kalinowski J."/>
            <person name="Goesmann A."/>
            <person name="Mussgnug J.H."/>
            <person name="Kruse O."/>
        </authorList>
    </citation>
    <scope>NUCLEOTIDE SEQUENCE [LARGE SCALE GENOMIC DNA]</scope>
    <source>
        <strain evidence="6 7">SAG 48.87</strain>
    </source>
</reference>
<sequence>MVFWLLALPPKGGAPGRSRTWELLQEKTSYGQQLSSNFKLDVPELRVGTLDTLLALSDDLVKVSAAVDAAVAKIRRTVTDMTGPGAVATLKATALPLHKCDDWKR</sequence>
<dbReference type="InterPro" id="IPR036132">
    <property type="entry name" value="Vac_ATP_synth_c_sf"/>
</dbReference>
<evidence type="ECO:0000256" key="4">
    <source>
        <dbReference type="ARBA" id="ARBA00023065"/>
    </source>
</evidence>
<dbReference type="PANTHER" id="PTHR10137">
    <property type="entry name" value="V-TYPE PROTON ATPASE SUBUNIT C"/>
    <property type="match status" value="1"/>
</dbReference>
<evidence type="ECO:0000313" key="6">
    <source>
        <dbReference type="EMBL" id="KIZ06482.1"/>
    </source>
</evidence>
<proteinExistence type="inferred from homology"/>
<dbReference type="PANTHER" id="PTHR10137:SF0">
    <property type="entry name" value="V-TYPE PROTON ATPASE SUBUNIT C"/>
    <property type="match status" value="1"/>
</dbReference>
<evidence type="ECO:0000256" key="5">
    <source>
        <dbReference type="RuleBase" id="RU364010"/>
    </source>
</evidence>
<evidence type="ECO:0000256" key="1">
    <source>
        <dbReference type="ARBA" id="ARBA00006138"/>
    </source>
</evidence>
<keyword evidence="4 5" id="KW-0406">Ion transport</keyword>
<dbReference type="RefSeq" id="XP_013905501.1">
    <property type="nucleotide sequence ID" value="XM_014050047.1"/>
</dbReference>
<evidence type="ECO:0000313" key="7">
    <source>
        <dbReference type="Proteomes" id="UP000054498"/>
    </source>
</evidence>
<evidence type="ECO:0000256" key="3">
    <source>
        <dbReference type="ARBA" id="ARBA00022781"/>
    </source>
</evidence>
<dbReference type="STRING" id="145388.A0A0D2N1U9"/>
<name>A0A0D2N1U9_9CHLO</name>
<organism evidence="6 7">
    <name type="scientific">Monoraphidium neglectum</name>
    <dbReference type="NCBI Taxonomy" id="145388"/>
    <lineage>
        <taxon>Eukaryota</taxon>
        <taxon>Viridiplantae</taxon>
        <taxon>Chlorophyta</taxon>
        <taxon>core chlorophytes</taxon>
        <taxon>Chlorophyceae</taxon>
        <taxon>CS clade</taxon>
        <taxon>Sphaeropleales</taxon>
        <taxon>Selenastraceae</taxon>
        <taxon>Monoraphidium</taxon>
    </lineage>
</organism>
<keyword evidence="2 5" id="KW-0813">Transport</keyword>
<dbReference type="Proteomes" id="UP000054498">
    <property type="component" value="Unassembled WGS sequence"/>
</dbReference>
<gene>
    <name evidence="6" type="ORF">MNEG_1463</name>
</gene>
<dbReference type="OrthoDB" id="6605928at2759"/>
<dbReference type="AlphaFoldDB" id="A0A0D2N1U9"/>
<evidence type="ECO:0000256" key="2">
    <source>
        <dbReference type="ARBA" id="ARBA00022448"/>
    </source>
</evidence>
<dbReference type="KEGG" id="mng:MNEG_1463"/>
<protein>
    <recommendedName>
        <fullName evidence="5">V-type proton ATPase subunit C</fullName>
    </recommendedName>
</protein>
<dbReference type="Pfam" id="PF03223">
    <property type="entry name" value="V-ATPase_C"/>
    <property type="match status" value="1"/>
</dbReference>
<dbReference type="SUPFAM" id="SSF118203">
    <property type="entry name" value="Vacuolar ATP synthase subunit C"/>
    <property type="match status" value="1"/>
</dbReference>
<comment type="similarity">
    <text evidence="1 5">Belongs to the V-ATPase C subunit family.</text>
</comment>
<keyword evidence="7" id="KW-1185">Reference proteome</keyword>